<reference evidence="1" key="1">
    <citation type="journal article" date="2021" name="PeerJ">
        <title>Extensive microbial diversity within the chicken gut microbiome revealed by metagenomics and culture.</title>
        <authorList>
            <person name="Gilroy R."/>
            <person name="Ravi A."/>
            <person name="Getino M."/>
            <person name="Pursley I."/>
            <person name="Horton D.L."/>
            <person name="Alikhan N.F."/>
            <person name="Baker D."/>
            <person name="Gharbi K."/>
            <person name="Hall N."/>
            <person name="Watson M."/>
            <person name="Adriaenssens E.M."/>
            <person name="Foster-Nyarko E."/>
            <person name="Jarju S."/>
            <person name="Secka A."/>
            <person name="Antonio M."/>
            <person name="Oren A."/>
            <person name="Chaudhuri R.R."/>
            <person name="La Ragione R."/>
            <person name="Hildebrand F."/>
            <person name="Pallen M.J."/>
        </authorList>
    </citation>
    <scope>NUCLEOTIDE SEQUENCE</scope>
    <source>
        <strain evidence="1">CHK189-11263</strain>
    </source>
</reference>
<dbReference type="Gene3D" id="3.10.450.40">
    <property type="match status" value="1"/>
</dbReference>
<comment type="caution">
    <text evidence="1">The sequence shown here is derived from an EMBL/GenBank/DDBJ whole genome shotgun (WGS) entry which is preliminary data.</text>
</comment>
<proteinExistence type="predicted"/>
<dbReference type="SUPFAM" id="SSF160719">
    <property type="entry name" value="gpW/gp25-like"/>
    <property type="match status" value="1"/>
</dbReference>
<organism evidence="1 2">
    <name type="scientific">Candidatus Flavonifractor intestinipullorum</name>
    <dbReference type="NCBI Taxonomy" id="2838587"/>
    <lineage>
        <taxon>Bacteria</taxon>
        <taxon>Bacillati</taxon>
        <taxon>Bacillota</taxon>
        <taxon>Clostridia</taxon>
        <taxon>Eubacteriales</taxon>
        <taxon>Oscillospiraceae</taxon>
        <taxon>Flavonifractor</taxon>
    </lineage>
</organism>
<dbReference type="AlphaFoldDB" id="A0A9D2S622"/>
<dbReference type="Proteomes" id="UP000824208">
    <property type="component" value="Unassembled WGS sequence"/>
</dbReference>
<reference evidence="1" key="2">
    <citation type="submission" date="2021-04" db="EMBL/GenBank/DDBJ databases">
        <authorList>
            <person name="Gilroy R."/>
        </authorList>
    </citation>
    <scope>NUCLEOTIDE SEQUENCE</scope>
    <source>
        <strain evidence="1">CHK189-11263</strain>
    </source>
</reference>
<evidence type="ECO:0000313" key="1">
    <source>
        <dbReference type="EMBL" id="HJB56760.1"/>
    </source>
</evidence>
<name>A0A9D2S622_9FIRM</name>
<evidence type="ECO:0000313" key="2">
    <source>
        <dbReference type="Proteomes" id="UP000824208"/>
    </source>
</evidence>
<sequence>MERMLREGDYVPDGRGGVQTVEGARELLERVLWKLCVRRGSFPLLPELGSQLWRLSGVKSSQRQALARQYVAEALSDEEGLSITDVRLTGEGGDGTLRVELEWRGESLAVETAV</sequence>
<evidence type="ECO:0008006" key="3">
    <source>
        <dbReference type="Google" id="ProtNLM"/>
    </source>
</evidence>
<dbReference type="EMBL" id="DWYC01000046">
    <property type="protein sequence ID" value="HJB56760.1"/>
    <property type="molecule type" value="Genomic_DNA"/>
</dbReference>
<gene>
    <name evidence="1" type="ORF">H9714_04320</name>
</gene>
<protein>
    <recommendedName>
        <fullName evidence="3">Phage protein GP46</fullName>
    </recommendedName>
</protein>
<accession>A0A9D2S622</accession>